<keyword evidence="4" id="KW-0964">Secreted</keyword>
<dbReference type="InterPro" id="IPR012334">
    <property type="entry name" value="Pectin_lyas_fold"/>
</dbReference>
<evidence type="ECO:0000256" key="4">
    <source>
        <dbReference type="RuleBase" id="RU361173"/>
    </source>
</evidence>
<protein>
    <recommendedName>
        <fullName evidence="6">Pectate lyase domain-containing protein</fullName>
    </recommendedName>
</protein>
<proteinExistence type="inferred from homology"/>
<dbReference type="Proteomes" id="UP001600888">
    <property type="component" value="Unassembled WGS sequence"/>
</dbReference>
<comment type="caution">
    <text evidence="7">The sequence shown here is derived from an EMBL/GenBank/DDBJ whole genome shotgun (WGS) entry which is preliminary data.</text>
</comment>
<dbReference type="PANTHER" id="PTHR31683">
    <property type="entry name" value="PECTATE LYASE 18-RELATED"/>
    <property type="match status" value="1"/>
</dbReference>
<evidence type="ECO:0000313" key="8">
    <source>
        <dbReference type="Proteomes" id="UP001600888"/>
    </source>
</evidence>
<evidence type="ECO:0000256" key="5">
    <source>
        <dbReference type="SAM" id="MobiDB-lite"/>
    </source>
</evidence>
<evidence type="ECO:0000259" key="6">
    <source>
        <dbReference type="SMART" id="SM00656"/>
    </source>
</evidence>
<dbReference type="SUPFAM" id="SSF51126">
    <property type="entry name" value="Pectin lyase-like"/>
    <property type="match status" value="1"/>
</dbReference>
<dbReference type="Gene3D" id="2.160.20.10">
    <property type="entry name" value="Single-stranded right-handed beta-helix, Pectin lyase-like"/>
    <property type="match status" value="1"/>
</dbReference>
<dbReference type="Pfam" id="PF00544">
    <property type="entry name" value="Pectate_lyase_4"/>
    <property type="match status" value="1"/>
</dbReference>
<comment type="subcellular location">
    <subcellularLocation>
        <location evidence="4">Secreted</location>
    </subcellularLocation>
</comment>
<accession>A0ABR4E8R3</accession>
<comment type="similarity">
    <text evidence="1 4">Belongs to the polysaccharide lyase 1 family.</text>
</comment>
<evidence type="ECO:0000256" key="1">
    <source>
        <dbReference type="ARBA" id="ARBA00010980"/>
    </source>
</evidence>
<evidence type="ECO:0000313" key="7">
    <source>
        <dbReference type="EMBL" id="KAL2278784.1"/>
    </source>
</evidence>
<keyword evidence="8" id="KW-1185">Reference proteome</keyword>
<sequence length="397" mass="41692">MLISLCSSDFLHRLQKSLHTHSFFPYAIDCFFNCRLWKLRSLYTLKMKFTLVATLMAAAVSAAPAFNVVHPRKTHATKSSSATVPAATGSGSSGNASAGGSVSGSLTEACNIGYATQNGGTTGGAAGQQTTVTSLEELKAAAEADGAAIIIIDGAITGSDKVDITSDKTVIGAAGSSLEGVGLRVKKASNVIIRNVKISKVLADAGDAITVQASNNVWLDHLDLSSDRDHDKDYYDGLLDVTHGSDYITISNSYLHDHWKASLVGHSDSNADEDTGHLIVTYANNYFSNINSRGPSFRFGTGHIYNHYAENSSTGVNTRIGAQLLIESAVFSGVEKAIESADSETVGYAVVNDVDLGEGTNTVEAGTLKTVPYEYELLGSANVKASVTSTAGQTLSF</sequence>
<gene>
    <name evidence="7" type="ORF">FJTKL_14127</name>
</gene>
<keyword evidence="4" id="KW-0119">Carbohydrate metabolism</keyword>
<keyword evidence="2" id="KW-0732">Signal</keyword>
<dbReference type="InterPro" id="IPR011050">
    <property type="entry name" value="Pectin_lyase_fold/virulence"/>
</dbReference>
<evidence type="ECO:0000256" key="2">
    <source>
        <dbReference type="ARBA" id="ARBA00022729"/>
    </source>
</evidence>
<feature type="domain" description="Pectate lyase" evidence="6">
    <location>
        <begin position="125"/>
        <end position="340"/>
    </location>
</feature>
<dbReference type="EMBL" id="JBAWTH010000082">
    <property type="protein sequence ID" value="KAL2278784.1"/>
    <property type="molecule type" value="Genomic_DNA"/>
</dbReference>
<dbReference type="InterPro" id="IPR002022">
    <property type="entry name" value="Pec_lyase"/>
</dbReference>
<organism evidence="7 8">
    <name type="scientific">Diaporthe vaccinii</name>
    <dbReference type="NCBI Taxonomy" id="105482"/>
    <lineage>
        <taxon>Eukaryota</taxon>
        <taxon>Fungi</taxon>
        <taxon>Dikarya</taxon>
        <taxon>Ascomycota</taxon>
        <taxon>Pezizomycotina</taxon>
        <taxon>Sordariomycetes</taxon>
        <taxon>Sordariomycetidae</taxon>
        <taxon>Diaporthales</taxon>
        <taxon>Diaporthaceae</taxon>
        <taxon>Diaporthe</taxon>
        <taxon>Diaporthe eres species complex</taxon>
    </lineage>
</organism>
<keyword evidence="3 4" id="KW-0456">Lyase</keyword>
<dbReference type="InterPro" id="IPR045032">
    <property type="entry name" value="PEL"/>
</dbReference>
<feature type="compositionally biased region" description="Low complexity" evidence="5">
    <location>
        <begin position="86"/>
        <end position="96"/>
    </location>
</feature>
<name>A0ABR4E8R3_9PEZI</name>
<keyword evidence="4" id="KW-0624">Polysaccharide degradation</keyword>
<feature type="region of interest" description="Disordered" evidence="5">
    <location>
        <begin position="77"/>
        <end position="96"/>
    </location>
</feature>
<dbReference type="PANTHER" id="PTHR31683:SF18">
    <property type="entry name" value="PECTATE LYASE 21-RELATED"/>
    <property type="match status" value="1"/>
</dbReference>
<evidence type="ECO:0000256" key="3">
    <source>
        <dbReference type="ARBA" id="ARBA00023239"/>
    </source>
</evidence>
<reference evidence="7 8" key="1">
    <citation type="submission" date="2024-03" db="EMBL/GenBank/DDBJ databases">
        <title>A high-quality draft genome sequence of Diaporthe vaccinii, a causative agent of upright dieback and viscid rot disease in cranberry plants.</title>
        <authorList>
            <person name="Sarrasin M."/>
            <person name="Lang B.F."/>
            <person name="Burger G."/>
        </authorList>
    </citation>
    <scope>NUCLEOTIDE SEQUENCE [LARGE SCALE GENOMIC DNA]</scope>
    <source>
        <strain evidence="7 8">IS7</strain>
    </source>
</reference>
<dbReference type="SMART" id="SM00656">
    <property type="entry name" value="Amb_all"/>
    <property type="match status" value="1"/>
</dbReference>